<feature type="region of interest" description="Disordered" evidence="1">
    <location>
        <begin position="1"/>
        <end position="51"/>
    </location>
</feature>
<dbReference type="PANTHER" id="PTHR34109:SF1">
    <property type="entry name" value="VOC DOMAIN-CONTAINING PROTEIN"/>
    <property type="match status" value="1"/>
</dbReference>
<dbReference type="InterPro" id="IPR037523">
    <property type="entry name" value="VOC_core"/>
</dbReference>
<feature type="domain" description="VOC" evidence="2">
    <location>
        <begin position="63"/>
        <end position="188"/>
    </location>
</feature>
<evidence type="ECO:0000313" key="3">
    <source>
        <dbReference type="EMBL" id="RDI39066.1"/>
    </source>
</evidence>
<dbReference type="Pfam" id="PF00903">
    <property type="entry name" value="Glyoxalase"/>
    <property type="match status" value="1"/>
</dbReference>
<keyword evidence="4" id="KW-1185">Reference proteome</keyword>
<comment type="caution">
    <text evidence="3">The sequence shown here is derived from an EMBL/GenBank/DDBJ whole genome shotgun (WGS) entry which is preliminary data.</text>
</comment>
<proteinExistence type="predicted"/>
<dbReference type="SUPFAM" id="SSF54593">
    <property type="entry name" value="Glyoxalase/Bleomycin resistance protein/Dihydroxybiphenyl dioxygenase"/>
    <property type="match status" value="1"/>
</dbReference>
<sequence length="212" mass="23723">MAKAKKKTKMKKKVSVTKRLPGRRLKKKTAAKKKIVKPKKKIAKSRKKAVKGKKKKLSVVPQGYNSITPYLIVNNAAKAIEFYKKLFDAKEVMRMDQPDGKVGHAELRIGDAKIMLADEYPEMDARAPEAFGGSPVGIHLYIKEVDTVVEKALRAGSTLMRPVETMFYGDRTGTLIDPYGHKWYVSTHVENVSAAEMKKRAEKLFGSKSQSA</sequence>
<organism evidence="3 4">
    <name type="scientific">Aquicella lusitana</name>
    <dbReference type="NCBI Taxonomy" id="254246"/>
    <lineage>
        <taxon>Bacteria</taxon>
        <taxon>Pseudomonadati</taxon>
        <taxon>Pseudomonadota</taxon>
        <taxon>Gammaproteobacteria</taxon>
        <taxon>Legionellales</taxon>
        <taxon>Coxiellaceae</taxon>
        <taxon>Aquicella</taxon>
    </lineage>
</organism>
<gene>
    <name evidence="3" type="ORF">C8D86_12922</name>
</gene>
<protein>
    <submittedName>
        <fullName evidence="3">PhnB protein</fullName>
    </submittedName>
</protein>
<dbReference type="CDD" id="cd07246">
    <property type="entry name" value="VOC_like"/>
    <property type="match status" value="1"/>
</dbReference>
<dbReference type="PANTHER" id="PTHR34109">
    <property type="entry name" value="BNAUNNG04460D PROTEIN-RELATED"/>
    <property type="match status" value="1"/>
</dbReference>
<dbReference type="PROSITE" id="PS51819">
    <property type="entry name" value="VOC"/>
    <property type="match status" value="1"/>
</dbReference>
<accession>A0A370G7K7</accession>
<dbReference type="Gene3D" id="3.30.720.120">
    <property type="match status" value="1"/>
</dbReference>
<dbReference type="EMBL" id="QQAX01000029">
    <property type="protein sequence ID" value="RDI39066.1"/>
    <property type="molecule type" value="Genomic_DNA"/>
</dbReference>
<evidence type="ECO:0000256" key="1">
    <source>
        <dbReference type="SAM" id="MobiDB-lite"/>
    </source>
</evidence>
<dbReference type="Gene3D" id="3.30.720.110">
    <property type="match status" value="1"/>
</dbReference>
<evidence type="ECO:0000313" key="4">
    <source>
        <dbReference type="Proteomes" id="UP000254720"/>
    </source>
</evidence>
<name>A0A370G7K7_9COXI</name>
<dbReference type="AlphaFoldDB" id="A0A370G7K7"/>
<dbReference type="RefSeq" id="WP_269473839.1">
    <property type="nucleotide sequence ID" value="NZ_LR699114.1"/>
</dbReference>
<reference evidence="3 4" key="1">
    <citation type="submission" date="2018-07" db="EMBL/GenBank/DDBJ databases">
        <title>Genomic Encyclopedia of Type Strains, Phase IV (KMG-IV): sequencing the most valuable type-strain genomes for metagenomic binning, comparative biology and taxonomic classification.</title>
        <authorList>
            <person name="Goeker M."/>
        </authorList>
    </citation>
    <scope>NUCLEOTIDE SEQUENCE [LARGE SCALE GENOMIC DNA]</scope>
    <source>
        <strain evidence="3 4">DSM 16500</strain>
    </source>
</reference>
<dbReference type="InterPro" id="IPR004360">
    <property type="entry name" value="Glyas_Fos-R_dOase_dom"/>
</dbReference>
<evidence type="ECO:0000259" key="2">
    <source>
        <dbReference type="PROSITE" id="PS51819"/>
    </source>
</evidence>
<dbReference type="Proteomes" id="UP000254720">
    <property type="component" value="Unassembled WGS sequence"/>
</dbReference>
<dbReference type="InterPro" id="IPR029068">
    <property type="entry name" value="Glyas_Bleomycin-R_OHBP_Dase"/>
</dbReference>